<dbReference type="AlphaFoldDB" id="E4WT81"/>
<dbReference type="InterPro" id="IPR016186">
    <property type="entry name" value="C-type_lectin-like/link_sf"/>
</dbReference>
<evidence type="ECO:0008006" key="3">
    <source>
        <dbReference type="Google" id="ProtNLM"/>
    </source>
</evidence>
<dbReference type="EMBL" id="FN653016">
    <property type="protein sequence ID" value="CBY06718.1"/>
    <property type="molecule type" value="Genomic_DNA"/>
</dbReference>
<dbReference type="Gene3D" id="3.10.100.10">
    <property type="entry name" value="Mannose-Binding Protein A, subunit A"/>
    <property type="match status" value="1"/>
</dbReference>
<dbReference type="Proteomes" id="UP000001307">
    <property type="component" value="Unassembled WGS sequence"/>
</dbReference>
<proteinExistence type="predicted"/>
<sequence length="99" mass="11469">MKLFSLLGTSILAEICKRPTDFENPSSKDHCIGAGVDCQIDETKWKWHEFQGYLMMPENNEIPVWSQAKKYCDEMGMNLVTVANEQEHDDLFEYTVQYG</sequence>
<dbReference type="CDD" id="cd00037">
    <property type="entry name" value="CLECT"/>
    <property type="match status" value="1"/>
</dbReference>
<organism evidence="1">
    <name type="scientific">Oikopleura dioica</name>
    <name type="common">Tunicate</name>
    <dbReference type="NCBI Taxonomy" id="34765"/>
    <lineage>
        <taxon>Eukaryota</taxon>
        <taxon>Metazoa</taxon>
        <taxon>Chordata</taxon>
        <taxon>Tunicata</taxon>
        <taxon>Appendicularia</taxon>
        <taxon>Copelata</taxon>
        <taxon>Oikopleuridae</taxon>
        <taxon>Oikopleura</taxon>
    </lineage>
</organism>
<accession>E4WT81</accession>
<keyword evidence="2" id="KW-1185">Reference proteome</keyword>
<reference evidence="1" key="1">
    <citation type="journal article" date="2010" name="Science">
        <title>Plasticity of animal genome architecture unmasked by rapid evolution of a pelagic tunicate.</title>
        <authorList>
            <person name="Denoeud F."/>
            <person name="Henriet S."/>
            <person name="Mungpakdee S."/>
            <person name="Aury J.M."/>
            <person name="Da Silva C."/>
            <person name="Brinkmann H."/>
            <person name="Mikhaleva J."/>
            <person name="Olsen L.C."/>
            <person name="Jubin C."/>
            <person name="Canestro C."/>
            <person name="Bouquet J.M."/>
            <person name="Danks G."/>
            <person name="Poulain J."/>
            <person name="Campsteijn C."/>
            <person name="Adamski M."/>
            <person name="Cross I."/>
            <person name="Yadetie F."/>
            <person name="Muffato M."/>
            <person name="Louis A."/>
            <person name="Butcher S."/>
            <person name="Tsagkogeorga G."/>
            <person name="Konrad A."/>
            <person name="Singh S."/>
            <person name="Jensen M.F."/>
            <person name="Cong E.H."/>
            <person name="Eikeseth-Otteraa H."/>
            <person name="Noel B."/>
            <person name="Anthouard V."/>
            <person name="Porcel B.M."/>
            <person name="Kachouri-Lafond R."/>
            <person name="Nishino A."/>
            <person name="Ugolini M."/>
            <person name="Chourrout P."/>
            <person name="Nishida H."/>
            <person name="Aasland R."/>
            <person name="Huzurbazar S."/>
            <person name="Westhof E."/>
            <person name="Delsuc F."/>
            <person name="Lehrach H."/>
            <person name="Reinhardt R."/>
            <person name="Weissenbach J."/>
            <person name="Roy S.W."/>
            <person name="Artiguenave F."/>
            <person name="Postlethwait J.H."/>
            <person name="Manak J.R."/>
            <person name="Thompson E.M."/>
            <person name="Jaillon O."/>
            <person name="Du Pasquier L."/>
            <person name="Boudinot P."/>
            <person name="Liberles D.A."/>
            <person name="Volff J.N."/>
            <person name="Philippe H."/>
            <person name="Lenhard B."/>
            <person name="Roest Crollius H."/>
            <person name="Wincker P."/>
            <person name="Chourrout D."/>
        </authorList>
    </citation>
    <scope>NUCLEOTIDE SEQUENCE [LARGE SCALE GENOMIC DNA]</scope>
</reference>
<dbReference type="SUPFAM" id="SSF56436">
    <property type="entry name" value="C-type lectin-like"/>
    <property type="match status" value="1"/>
</dbReference>
<protein>
    <recommendedName>
        <fullName evidence="3">C-type lectin domain-containing protein</fullName>
    </recommendedName>
</protein>
<dbReference type="OrthoDB" id="6369810at2759"/>
<gene>
    <name evidence="1" type="ORF">GSOID_T00005779001</name>
</gene>
<name>E4WT81_OIKDI</name>
<dbReference type="InParanoid" id="E4WT81"/>
<evidence type="ECO:0000313" key="2">
    <source>
        <dbReference type="Proteomes" id="UP000001307"/>
    </source>
</evidence>
<dbReference type="InterPro" id="IPR016187">
    <property type="entry name" value="CTDL_fold"/>
</dbReference>
<evidence type="ECO:0000313" key="1">
    <source>
        <dbReference type="EMBL" id="CBY06718.1"/>
    </source>
</evidence>